<accession>A0A4S2N013</accession>
<dbReference type="InParanoid" id="A0A4S2N013"/>
<name>A0A4S2N013_9PEZI</name>
<organism evidence="1 2">
    <name type="scientific">Ascodesmis nigricans</name>
    <dbReference type="NCBI Taxonomy" id="341454"/>
    <lineage>
        <taxon>Eukaryota</taxon>
        <taxon>Fungi</taxon>
        <taxon>Dikarya</taxon>
        <taxon>Ascomycota</taxon>
        <taxon>Pezizomycotina</taxon>
        <taxon>Pezizomycetes</taxon>
        <taxon>Pezizales</taxon>
        <taxon>Ascodesmidaceae</taxon>
        <taxon>Ascodesmis</taxon>
    </lineage>
</organism>
<gene>
    <name evidence="1" type="ORF">EX30DRAFT_220233</name>
</gene>
<dbReference type="Proteomes" id="UP000298138">
    <property type="component" value="Unassembled WGS sequence"/>
</dbReference>
<sequence>MHYTNETSGLIIVAVVSHAAKTVECSRLLLFHVLNQTLADSTQSPHQPLTPPLCIQKLLIYRPESPRCTATPHTVSACLPSSEDRERTSSAMEFQNHPTSKILFKGLFSIYRPPRTSQRRVPSGFMLEKMIIGPKMRWPHAGSDA</sequence>
<evidence type="ECO:0000313" key="1">
    <source>
        <dbReference type="EMBL" id="TGZ82253.1"/>
    </source>
</evidence>
<dbReference type="AlphaFoldDB" id="A0A4S2N013"/>
<evidence type="ECO:0000313" key="2">
    <source>
        <dbReference type="Proteomes" id="UP000298138"/>
    </source>
</evidence>
<dbReference type="EMBL" id="ML220116">
    <property type="protein sequence ID" value="TGZ82253.1"/>
    <property type="molecule type" value="Genomic_DNA"/>
</dbReference>
<keyword evidence="2" id="KW-1185">Reference proteome</keyword>
<protein>
    <submittedName>
        <fullName evidence="1">Uncharacterized protein</fullName>
    </submittedName>
</protein>
<reference evidence="1 2" key="1">
    <citation type="submission" date="2019-04" db="EMBL/GenBank/DDBJ databases">
        <title>Comparative genomics and transcriptomics to analyze fruiting body development in filamentous ascomycetes.</title>
        <authorList>
            <consortium name="DOE Joint Genome Institute"/>
            <person name="Lutkenhaus R."/>
            <person name="Traeger S."/>
            <person name="Breuer J."/>
            <person name="Kuo A."/>
            <person name="Lipzen A."/>
            <person name="Pangilinan J."/>
            <person name="Dilworth D."/>
            <person name="Sandor L."/>
            <person name="Poggeler S."/>
            <person name="Barry K."/>
            <person name="Grigoriev I.V."/>
            <person name="Nowrousian M."/>
        </authorList>
    </citation>
    <scope>NUCLEOTIDE SEQUENCE [LARGE SCALE GENOMIC DNA]</scope>
    <source>
        <strain evidence="1 2">CBS 389.68</strain>
    </source>
</reference>
<proteinExistence type="predicted"/>